<gene>
    <name evidence="2" type="ORF">HMPREF3192_00720</name>
</gene>
<dbReference type="OrthoDB" id="9801517at2"/>
<evidence type="ECO:0000256" key="1">
    <source>
        <dbReference type="SAM" id="MobiDB-lite"/>
    </source>
</evidence>
<evidence type="ECO:0000313" key="3">
    <source>
        <dbReference type="Proteomes" id="UP000070675"/>
    </source>
</evidence>
<dbReference type="PATRIC" id="fig|1393034.3.peg.695"/>
<dbReference type="EMBL" id="LSCR01000011">
    <property type="protein sequence ID" value="KXB34825.1"/>
    <property type="molecule type" value="Genomic_DNA"/>
</dbReference>
<name>A0A133XV47_9ACTN</name>
<reference evidence="3" key="1">
    <citation type="submission" date="2016-01" db="EMBL/GenBank/DDBJ databases">
        <authorList>
            <person name="Mitreva M."/>
            <person name="Pepin K.H."/>
            <person name="Mihindukulasuriya K.A."/>
            <person name="Fulton R."/>
            <person name="Fronick C."/>
            <person name="O'Laughlin M."/>
            <person name="Miner T."/>
            <person name="Herter B."/>
            <person name="Rosa B.A."/>
            <person name="Cordes M."/>
            <person name="Tomlinson C."/>
            <person name="Wollam A."/>
            <person name="Palsikar V.B."/>
            <person name="Mardis E.R."/>
            <person name="Wilson R.K."/>
        </authorList>
    </citation>
    <scope>NUCLEOTIDE SEQUENCE [LARGE SCALE GENOMIC DNA]</scope>
    <source>
        <strain evidence="3">DNF00019</strain>
    </source>
</reference>
<comment type="caution">
    <text evidence="2">The sequence shown here is derived from an EMBL/GenBank/DDBJ whole genome shotgun (WGS) entry which is preliminary data.</text>
</comment>
<organism evidence="2 3">
    <name type="scientific">Atopobium deltae</name>
    <dbReference type="NCBI Taxonomy" id="1393034"/>
    <lineage>
        <taxon>Bacteria</taxon>
        <taxon>Bacillati</taxon>
        <taxon>Actinomycetota</taxon>
        <taxon>Coriobacteriia</taxon>
        <taxon>Coriobacteriales</taxon>
        <taxon>Atopobiaceae</taxon>
        <taxon>Atopobium</taxon>
    </lineage>
</organism>
<dbReference type="RefSeq" id="WP_066305253.1">
    <property type="nucleotide sequence ID" value="NZ_KQ959491.1"/>
</dbReference>
<sequence length="102" mass="10503">MGSVCAADQAATDKKTDKSAKSSSKLTPPLPLQQLKRICVQYVHAAVLGDTIVPPVYVEDVAASVRLVRGVNAGAASNNTGAASTATPDTETTFAIVKFLDA</sequence>
<proteinExistence type="predicted"/>
<dbReference type="AlphaFoldDB" id="A0A133XV47"/>
<accession>A0A133XV47</accession>
<feature type="compositionally biased region" description="Basic and acidic residues" evidence="1">
    <location>
        <begin position="11"/>
        <end position="20"/>
    </location>
</feature>
<evidence type="ECO:0000313" key="2">
    <source>
        <dbReference type="EMBL" id="KXB34825.1"/>
    </source>
</evidence>
<keyword evidence="3" id="KW-1185">Reference proteome</keyword>
<dbReference type="Proteomes" id="UP000070675">
    <property type="component" value="Unassembled WGS sequence"/>
</dbReference>
<feature type="region of interest" description="Disordered" evidence="1">
    <location>
        <begin position="1"/>
        <end position="28"/>
    </location>
</feature>
<feature type="compositionally biased region" description="Low complexity" evidence="1">
    <location>
        <begin position="1"/>
        <end position="10"/>
    </location>
</feature>
<protein>
    <submittedName>
        <fullName evidence="2">Uncharacterized protein</fullName>
    </submittedName>
</protein>